<evidence type="ECO:0000256" key="6">
    <source>
        <dbReference type="ARBA" id="ARBA00023136"/>
    </source>
</evidence>
<dbReference type="Pfam" id="PF05283">
    <property type="entry name" value="MGC-24"/>
    <property type="match status" value="1"/>
</dbReference>
<dbReference type="AlphaFoldDB" id="A0AAE1BD57"/>
<evidence type="ECO:0000256" key="8">
    <source>
        <dbReference type="SAM" id="MobiDB-lite"/>
    </source>
</evidence>
<comment type="similarity">
    <text evidence="2">Belongs to the CD164 family.</text>
</comment>
<gene>
    <name evidence="10" type="ORF">RRG08_067344</name>
</gene>
<dbReference type="Proteomes" id="UP001283361">
    <property type="component" value="Unassembled WGS sequence"/>
</dbReference>
<feature type="transmembrane region" description="Helical" evidence="9">
    <location>
        <begin position="225"/>
        <end position="246"/>
    </location>
</feature>
<feature type="region of interest" description="Disordered" evidence="8">
    <location>
        <begin position="187"/>
        <end position="220"/>
    </location>
</feature>
<feature type="transmembrane region" description="Helical" evidence="9">
    <location>
        <begin position="49"/>
        <end position="68"/>
    </location>
</feature>
<keyword evidence="5 9" id="KW-1133">Transmembrane helix</keyword>
<evidence type="ECO:0000256" key="9">
    <source>
        <dbReference type="SAM" id="Phobius"/>
    </source>
</evidence>
<protein>
    <submittedName>
        <fullName evidence="10">Uncharacterized protein</fullName>
    </submittedName>
</protein>
<evidence type="ECO:0000313" key="11">
    <source>
        <dbReference type="Proteomes" id="UP001283361"/>
    </source>
</evidence>
<keyword evidence="6 9" id="KW-0472">Membrane</keyword>
<sequence length="267" mass="27811">MFLKGDVYESLVFLRKLTNQHQTRKTQVYKFTGPAFIKMLQATYSGKPCSWFCVAAIVIFALVTFPAARSQSEDGNQDIVTSCSNRTAEKETCCNSTDGLLCSLCEVADGNATCKITCDAVKEANTCAAPPGPVTPSCANKNVSDCCNSTDGLNCSLCQQEAGGDATCQSQCGAGENDKCQNIEPFTTPGPSPTTSNATTTGTTSTTTGTTTPGKSGGSGQSFDGASFVGGIILSLGIVAIIFFGLKFYKALPENPSGENAVKMGLL</sequence>
<evidence type="ECO:0000256" key="2">
    <source>
        <dbReference type="ARBA" id="ARBA00005341"/>
    </source>
</evidence>
<dbReference type="GO" id="GO:0031410">
    <property type="term" value="C:cytoplasmic vesicle"/>
    <property type="evidence" value="ECO:0007669"/>
    <property type="project" value="TreeGrafter"/>
</dbReference>
<evidence type="ECO:0000256" key="3">
    <source>
        <dbReference type="ARBA" id="ARBA00022692"/>
    </source>
</evidence>
<feature type="compositionally biased region" description="Low complexity" evidence="8">
    <location>
        <begin position="187"/>
        <end position="214"/>
    </location>
</feature>
<dbReference type="PANTHER" id="PTHR11337:SF14">
    <property type="entry name" value="PORIMIN"/>
    <property type="match status" value="1"/>
</dbReference>
<dbReference type="PANTHER" id="PTHR11337">
    <property type="entry name" value="MUCIN/PORIMIN"/>
    <property type="match status" value="1"/>
</dbReference>
<dbReference type="EMBL" id="JAWDGP010000179">
    <property type="protein sequence ID" value="KAK3803166.1"/>
    <property type="molecule type" value="Genomic_DNA"/>
</dbReference>
<keyword evidence="11" id="KW-1185">Reference proteome</keyword>
<proteinExistence type="inferred from homology"/>
<evidence type="ECO:0000256" key="4">
    <source>
        <dbReference type="ARBA" id="ARBA00022729"/>
    </source>
</evidence>
<comment type="caution">
    <text evidence="10">The sequence shown here is derived from an EMBL/GenBank/DDBJ whole genome shotgun (WGS) entry which is preliminary data.</text>
</comment>
<accession>A0AAE1BD57</accession>
<keyword evidence="7" id="KW-0325">Glycoprotein</keyword>
<evidence type="ECO:0000313" key="10">
    <source>
        <dbReference type="EMBL" id="KAK3803166.1"/>
    </source>
</evidence>
<organism evidence="10 11">
    <name type="scientific">Elysia crispata</name>
    <name type="common">lettuce slug</name>
    <dbReference type="NCBI Taxonomy" id="231223"/>
    <lineage>
        <taxon>Eukaryota</taxon>
        <taxon>Metazoa</taxon>
        <taxon>Spiralia</taxon>
        <taxon>Lophotrochozoa</taxon>
        <taxon>Mollusca</taxon>
        <taxon>Gastropoda</taxon>
        <taxon>Heterobranchia</taxon>
        <taxon>Euthyneura</taxon>
        <taxon>Panpulmonata</taxon>
        <taxon>Sacoglossa</taxon>
        <taxon>Placobranchoidea</taxon>
        <taxon>Plakobranchidae</taxon>
        <taxon>Elysia</taxon>
    </lineage>
</organism>
<evidence type="ECO:0000256" key="1">
    <source>
        <dbReference type="ARBA" id="ARBA00004479"/>
    </source>
</evidence>
<reference evidence="10" key="1">
    <citation type="journal article" date="2023" name="G3 (Bethesda)">
        <title>A reference genome for the long-term kleptoplast-retaining sea slug Elysia crispata morphotype clarki.</title>
        <authorList>
            <person name="Eastman K.E."/>
            <person name="Pendleton A.L."/>
            <person name="Shaikh M.A."/>
            <person name="Suttiyut T."/>
            <person name="Ogas R."/>
            <person name="Tomko P."/>
            <person name="Gavelis G."/>
            <person name="Widhalm J.R."/>
            <person name="Wisecaver J.H."/>
        </authorList>
    </citation>
    <scope>NUCLEOTIDE SEQUENCE</scope>
    <source>
        <strain evidence="10">ECLA1</strain>
    </source>
</reference>
<keyword evidence="3 9" id="KW-0812">Transmembrane</keyword>
<name>A0AAE1BD57_9GAST</name>
<dbReference type="InterPro" id="IPR007947">
    <property type="entry name" value="CD164_MGC24"/>
</dbReference>
<dbReference type="GO" id="GO:0016020">
    <property type="term" value="C:membrane"/>
    <property type="evidence" value="ECO:0007669"/>
    <property type="project" value="UniProtKB-SubCell"/>
</dbReference>
<comment type="subcellular location">
    <subcellularLocation>
        <location evidence="1">Membrane</location>
        <topology evidence="1">Single-pass type I membrane protein</topology>
    </subcellularLocation>
</comment>
<evidence type="ECO:0000256" key="7">
    <source>
        <dbReference type="ARBA" id="ARBA00023180"/>
    </source>
</evidence>
<evidence type="ECO:0000256" key="5">
    <source>
        <dbReference type="ARBA" id="ARBA00022989"/>
    </source>
</evidence>
<keyword evidence="4" id="KW-0732">Signal</keyword>